<dbReference type="SUPFAM" id="SSF51045">
    <property type="entry name" value="WW domain"/>
    <property type="match status" value="2"/>
</dbReference>
<dbReference type="Pfam" id="PF00397">
    <property type="entry name" value="WW"/>
    <property type="match status" value="2"/>
</dbReference>
<dbReference type="GO" id="GO:0005685">
    <property type="term" value="C:U1 snRNP"/>
    <property type="evidence" value="ECO:0007669"/>
    <property type="project" value="TreeGrafter"/>
</dbReference>
<dbReference type="GeneID" id="20658084"/>
<dbReference type="CDD" id="cd00201">
    <property type="entry name" value="WW"/>
    <property type="match status" value="1"/>
</dbReference>
<gene>
    <name evidence="3" type="ORF">PHYSODRAFT_502306</name>
</gene>
<dbReference type="PANTHER" id="PTHR11864:SF0">
    <property type="entry name" value="PRP40 PRE-MRNA PROCESSING FACTOR 40 HOMOLOG A (YEAST)"/>
    <property type="match status" value="1"/>
</dbReference>
<dbReference type="InterPro" id="IPR036020">
    <property type="entry name" value="WW_dom_sf"/>
</dbReference>
<evidence type="ECO:0000313" key="3">
    <source>
        <dbReference type="EMBL" id="EGZ16914.1"/>
    </source>
</evidence>
<proteinExistence type="predicted"/>
<sequence>MEDDQDPTQSNAWDGYYAQEQSEQPHTEDQWVECISDNGETYYTNLITGETSWVRPGSEVEQSYQSAAWTEDQTEGSDEVTQWLELFDPVQHALYYFAPQSGEVRWEPPPDGSALVRHCDSDAVLSTIVSLQRAARSQQARARVTTLRQERLRENQEEDTVNGLQPPGEVDTGTAPPIDNDPTQWVEVFDPATQQQYYYSPRTNETRWDAPDTFVASS</sequence>
<dbReference type="RefSeq" id="XP_009525972.1">
    <property type="nucleotide sequence ID" value="XM_009527677.1"/>
</dbReference>
<feature type="domain" description="WW" evidence="2">
    <location>
        <begin position="179"/>
        <end position="213"/>
    </location>
</feature>
<dbReference type="EMBL" id="JH159154">
    <property type="protein sequence ID" value="EGZ16914.1"/>
    <property type="molecule type" value="Genomic_DNA"/>
</dbReference>
<accession>G4ZDA9</accession>
<feature type="region of interest" description="Disordered" evidence="1">
    <location>
        <begin position="1"/>
        <end position="28"/>
    </location>
</feature>
<feature type="domain" description="WW" evidence="2">
    <location>
        <begin position="25"/>
        <end position="58"/>
    </location>
</feature>
<dbReference type="AlphaFoldDB" id="G4ZDA9"/>
<reference evidence="3 4" key="1">
    <citation type="journal article" date="2006" name="Science">
        <title>Phytophthora genome sequences uncover evolutionary origins and mechanisms of pathogenesis.</title>
        <authorList>
            <person name="Tyler B.M."/>
            <person name="Tripathy S."/>
            <person name="Zhang X."/>
            <person name="Dehal P."/>
            <person name="Jiang R.H."/>
            <person name="Aerts A."/>
            <person name="Arredondo F.D."/>
            <person name="Baxter L."/>
            <person name="Bensasson D."/>
            <person name="Beynon J.L."/>
            <person name="Chapman J."/>
            <person name="Damasceno C.M."/>
            <person name="Dorrance A.E."/>
            <person name="Dou D."/>
            <person name="Dickerman A.W."/>
            <person name="Dubchak I.L."/>
            <person name="Garbelotto M."/>
            <person name="Gijzen M."/>
            <person name="Gordon S.G."/>
            <person name="Govers F."/>
            <person name="Grunwald N.J."/>
            <person name="Huang W."/>
            <person name="Ivors K.L."/>
            <person name="Jones R.W."/>
            <person name="Kamoun S."/>
            <person name="Krampis K."/>
            <person name="Lamour K.H."/>
            <person name="Lee M.K."/>
            <person name="McDonald W.H."/>
            <person name="Medina M."/>
            <person name="Meijer H.J."/>
            <person name="Nordberg E.K."/>
            <person name="Maclean D.J."/>
            <person name="Ospina-Giraldo M.D."/>
            <person name="Morris P.F."/>
            <person name="Phuntumart V."/>
            <person name="Putnam N.H."/>
            <person name="Rash S."/>
            <person name="Rose J.K."/>
            <person name="Sakihama Y."/>
            <person name="Salamov A.A."/>
            <person name="Savidor A."/>
            <person name="Scheuring C.F."/>
            <person name="Smith B.M."/>
            <person name="Sobral B.W."/>
            <person name="Terry A."/>
            <person name="Torto-Alalibo T.A."/>
            <person name="Win J."/>
            <person name="Xu Z."/>
            <person name="Zhang H."/>
            <person name="Grigoriev I.V."/>
            <person name="Rokhsar D.S."/>
            <person name="Boore J.L."/>
        </authorList>
    </citation>
    <scope>NUCLEOTIDE SEQUENCE [LARGE SCALE GENOMIC DNA]</scope>
    <source>
        <strain evidence="3 4">P6497</strain>
    </source>
</reference>
<dbReference type="SMART" id="SM00456">
    <property type="entry name" value="WW"/>
    <property type="match status" value="3"/>
</dbReference>
<dbReference type="InterPro" id="IPR039726">
    <property type="entry name" value="Prp40-like"/>
</dbReference>
<organism evidence="3 4">
    <name type="scientific">Phytophthora sojae (strain P6497)</name>
    <name type="common">Soybean stem and root rot agent</name>
    <name type="synonym">Phytophthora megasperma f. sp. glycines</name>
    <dbReference type="NCBI Taxonomy" id="1094619"/>
    <lineage>
        <taxon>Eukaryota</taxon>
        <taxon>Sar</taxon>
        <taxon>Stramenopiles</taxon>
        <taxon>Oomycota</taxon>
        <taxon>Peronosporomycetes</taxon>
        <taxon>Peronosporales</taxon>
        <taxon>Peronosporaceae</taxon>
        <taxon>Phytophthora</taxon>
    </lineage>
</organism>
<dbReference type="KEGG" id="psoj:PHYSODRAFT_502306"/>
<dbReference type="InParanoid" id="G4ZDA9"/>
<feature type="region of interest" description="Disordered" evidence="1">
    <location>
        <begin position="152"/>
        <end position="183"/>
    </location>
</feature>
<dbReference type="InterPro" id="IPR001202">
    <property type="entry name" value="WW_dom"/>
</dbReference>
<keyword evidence="4" id="KW-1185">Reference proteome</keyword>
<name>G4ZDA9_PHYSP</name>
<dbReference type="PANTHER" id="PTHR11864">
    <property type="entry name" value="PRE-MRNA-PROCESSING PROTEIN PRP40"/>
    <property type="match status" value="1"/>
</dbReference>
<feature type="region of interest" description="Disordered" evidence="1">
    <location>
        <begin position="198"/>
        <end position="218"/>
    </location>
</feature>
<feature type="non-terminal residue" evidence="3">
    <location>
        <position position="218"/>
    </location>
</feature>
<dbReference type="GO" id="GO:0003723">
    <property type="term" value="F:RNA binding"/>
    <property type="evidence" value="ECO:0007669"/>
    <property type="project" value="TreeGrafter"/>
</dbReference>
<dbReference type="Gene3D" id="2.20.70.10">
    <property type="match status" value="2"/>
</dbReference>
<evidence type="ECO:0000313" key="4">
    <source>
        <dbReference type="Proteomes" id="UP000002640"/>
    </source>
</evidence>
<evidence type="ECO:0000259" key="2">
    <source>
        <dbReference type="PROSITE" id="PS50020"/>
    </source>
</evidence>
<dbReference type="PROSITE" id="PS01159">
    <property type="entry name" value="WW_DOMAIN_1"/>
    <property type="match status" value="1"/>
</dbReference>
<dbReference type="PROSITE" id="PS50020">
    <property type="entry name" value="WW_DOMAIN_2"/>
    <property type="match status" value="2"/>
</dbReference>
<protein>
    <recommendedName>
        <fullName evidence="2">WW domain-containing protein</fullName>
    </recommendedName>
</protein>
<dbReference type="GO" id="GO:0045292">
    <property type="term" value="P:mRNA cis splicing, via spliceosome"/>
    <property type="evidence" value="ECO:0007669"/>
    <property type="project" value="InterPro"/>
</dbReference>
<dbReference type="GO" id="GO:0071004">
    <property type="term" value="C:U2-type prespliceosome"/>
    <property type="evidence" value="ECO:0007669"/>
    <property type="project" value="TreeGrafter"/>
</dbReference>
<dbReference type="Proteomes" id="UP000002640">
    <property type="component" value="Unassembled WGS sequence"/>
</dbReference>
<evidence type="ECO:0000256" key="1">
    <source>
        <dbReference type="SAM" id="MobiDB-lite"/>
    </source>
</evidence>